<dbReference type="EMBL" id="JBHLWI010000090">
    <property type="protein sequence ID" value="MFC0264794.1"/>
    <property type="molecule type" value="Genomic_DNA"/>
</dbReference>
<proteinExistence type="predicted"/>
<dbReference type="Proteomes" id="UP001589797">
    <property type="component" value="Unassembled WGS sequence"/>
</dbReference>
<keyword evidence="2" id="KW-1185">Reference proteome</keyword>
<accession>A0ABV6FY72</accession>
<comment type="caution">
    <text evidence="1">The sequence shown here is derived from an EMBL/GenBank/DDBJ whole genome shotgun (WGS) entry which is preliminary data.</text>
</comment>
<evidence type="ECO:0000313" key="2">
    <source>
        <dbReference type="Proteomes" id="UP001589797"/>
    </source>
</evidence>
<protein>
    <submittedName>
        <fullName evidence="1">Uncharacterized protein</fullName>
    </submittedName>
</protein>
<sequence length="70" mass="8115">MKKLIQSCFLGLPCLYRSVKYGRNHELGHYSCPNESFRAMVYLGSKHPYLLCISKSIMVKYLEAKARLKT</sequence>
<reference evidence="1 2" key="1">
    <citation type="submission" date="2024-09" db="EMBL/GenBank/DDBJ databases">
        <authorList>
            <person name="Sun Q."/>
            <person name="Mori K."/>
        </authorList>
    </citation>
    <scope>NUCLEOTIDE SEQUENCE [LARGE SCALE GENOMIC DNA]</scope>
    <source>
        <strain evidence="1 2">CCM 7650</strain>
    </source>
</reference>
<organism evidence="1 2">
    <name type="scientific">Fontibacter flavus</name>
    <dbReference type="NCBI Taxonomy" id="654838"/>
    <lineage>
        <taxon>Bacteria</taxon>
        <taxon>Pseudomonadati</taxon>
        <taxon>Bacteroidota</taxon>
        <taxon>Cytophagia</taxon>
        <taxon>Cytophagales</taxon>
        <taxon>Cyclobacteriaceae</taxon>
        <taxon>Fontibacter</taxon>
    </lineage>
</organism>
<gene>
    <name evidence="1" type="ORF">ACFFIP_19050</name>
</gene>
<evidence type="ECO:0000313" key="1">
    <source>
        <dbReference type="EMBL" id="MFC0264794.1"/>
    </source>
</evidence>
<name>A0ABV6FY72_9BACT</name>
<dbReference type="RefSeq" id="WP_382389382.1">
    <property type="nucleotide sequence ID" value="NZ_JBHLWI010000090.1"/>
</dbReference>